<evidence type="ECO:0000259" key="2">
    <source>
        <dbReference type="Pfam" id="PF08787"/>
    </source>
</evidence>
<dbReference type="InterPro" id="IPR014895">
    <property type="entry name" value="Alginate_lyase_2"/>
</dbReference>
<proteinExistence type="predicted"/>
<dbReference type="Pfam" id="PF08787">
    <property type="entry name" value="Alginate_lyase2"/>
    <property type="match status" value="1"/>
</dbReference>
<dbReference type="GO" id="GO:0016829">
    <property type="term" value="F:lyase activity"/>
    <property type="evidence" value="ECO:0007669"/>
    <property type="project" value="UniProtKB-KW"/>
</dbReference>
<feature type="domain" description="Alginate lyase 2" evidence="2">
    <location>
        <begin position="34"/>
        <end position="329"/>
    </location>
</feature>
<organism evidence="3 4">
    <name type="scientific">Photobacterium gaetbulicola</name>
    <dbReference type="NCBI Taxonomy" id="1295392"/>
    <lineage>
        <taxon>Bacteria</taxon>
        <taxon>Pseudomonadati</taxon>
        <taxon>Pseudomonadota</taxon>
        <taxon>Gammaproteobacteria</taxon>
        <taxon>Vibrionales</taxon>
        <taxon>Vibrionaceae</taxon>
        <taxon>Photobacterium</taxon>
    </lineage>
</organism>
<dbReference type="SUPFAM" id="SSF49899">
    <property type="entry name" value="Concanavalin A-like lectins/glucanases"/>
    <property type="match status" value="1"/>
</dbReference>
<protein>
    <submittedName>
        <fullName evidence="3">Alginate lyase</fullName>
    </submittedName>
</protein>
<comment type="caution">
    <text evidence="3">The sequence shown here is derived from an EMBL/GenBank/DDBJ whole genome shotgun (WGS) entry which is preliminary data.</text>
</comment>
<dbReference type="InterPro" id="IPR013320">
    <property type="entry name" value="ConA-like_dom_sf"/>
</dbReference>
<sequence length="329" mass="36913">MKHNRTLFALLVSISCSAASHASLDINKAPSENFDLSMWKMVIPMEDDKPERQGKVMEISKQQLNSGFQHQEWFYTDPDTGAMVFVAPNKAMTTPNSSNARAELHALISDNSDIGAYEPENNFVLASHPDADKFGAVGGRLSATLSVDHVSQSGDHRHNDSFSVVIGQIHAGTNEPLKIFYRKLPDHEYGSVYWNYENNALGDDYHRRLDISHNVFGQVKLRFGQDDPTDGIKLGEKFSYDVRVVDDVMYLEFTKNLDSKAPVTRSFAMDLAKGQYLGNKYDAGYKNDWFFFKAGAYNQCNTGVVRCKNEGFDAGDYTQASFYKLAIAH</sequence>
<evidence type="ECO:0000313" key="4">
    <source>
        <dbReference type="Proteomes" id="UP000031278"/>
    </source>
</evidence>
<dbReference type="Gene3D" id="2.60.120.200">
    <property type="match status" value="1"/>
</dbReference>
<name>A0A0B9GZC2_9GAMM</name>
<dbReference type="AlphaFoldDB" id="A0A0B9GZC2"/>
<dbReference type="PROSITE" id="PS51257">
    <property type="entry name" value="PROKAR_LIPOPROTEIN"/>
    <property type="match status" value="1"/>
</dbReference>
<dbReference type="RefSeq" id="WP_039466273.1">
    <property type="nucleotide sequence ID" value="NZ_JWLZ01000186.1"/>
</dbReference>
<gene>
    <name evidence="3" type="ORF">RJ45_19790</name>
</gene>
<dbReference type="EMBL" id="JWLZ01000186">
    <property type="protein sequence ID" value="KHT62002.1"/>
    <property type="molecule type" value="Genomic_DNA"/>
</dbReference>
<evidence type="ECO:0000313" key="3">
    <source>
        <dbReference type="EMBL" id="KHT62002.1"/>
    </source>
</evidence>
<keyword evidence="1" id="KW-0732">Signal</keyword>
<keyword evidence="3" id="KW-0456">Lyase</keyword>
<reference evidence="3 4" key="1">
    <citation type="submission" date="2014-12" db="EMBL/GenBank/DDBJ databases">
        <title>Genome sequencing of Photobacterium gaetbulicola AD005a.</title>
        <authorList>
            <person name="Adrian T.G.S."/>
            <person name="Chan K.G."/>
        </authorList>
    </citation>
    <scope>NUCLEOTIDE SEQUENCE [LARGE SCALE GENOMIC DNA]</scope>
    <source>
        <strain evidence="3 4">AD005a</strain>
    </source>
</reference>
<feature type="signal peptide" evidence="1">
    <location>
        <begin position="1"/>
        <end position="22"/>
    </location>
</feature>
<accession>A0A0B9GZC2</accession>
<dbReference type="Proteomes" id="UP000031278">
    <property type="component" value="Unassembled WGS sequence"/>
</dbReference>
<feature type="chain" id="PRO_5002128857" evidence="1">
    <location>
        <begin position="23"/>
        <end position="329"/>
    </location>
</feature>
<evidence type="ECO:0000256" key="1">
    <source>
        <dbReference type="SAM" id="SignalP"/>
    </source>
</evidence>